<evidence type="ECO:0000313" key="2">
    <source>
        <dbReference type="EMBL" id="GGG86951.1"/>
    </source>
</evidence>
<feature type="compositionally biased region" description="Basic and acidic residues" evidence="1">
    <location>
        <begin position="497"/>
        <end position="510"/>
    </location>
</feature>
<dbReference type="AlphaFoldDB" id="A0A917HR87"/>
<reference evidence="2" key="1">
    <citation type="journal article" date="2014" name="Int. J. Syst. Evol. Microbiol.">
        <title>Complete genome sequence of Corynebacterium casei LMG S-19264T (=DSM 44701T), isolated from a smear-ripened cheese.</title>
        <authorList>
            <consortium name="US DOE Joint Genome Institute (JGI-PGF)"/>
            <person name="Walter F."/>
            <person name="Albersmeier A."/>
            <person name="Kalinowski J."/>
            <person name="Ruckert C."/>
        </authorList>
    </citation>
    <scope>NUCLEOTIDE SEQUENCE</scope>
    <source>
        <strain evidence="2">CGMCC 1.12997</strain>
    </source>
</reference>
<feature type="region of interest" description="Disordered" evidence="1">
    <location>
        <begin position="474"/>
        <end position="513"/>
    </location>
</feature>
<reference evidence="2" key="2">
    <citation type="submission" date="2020-09" db="EMBL/GenBank/DDBJ databases">
        <authorList>
            <person name="Sun Q."/>
            <person name="Zhou Y."/>
        </authorList>
    </citation>
    <scope>NUCLEOTIDE SEQUENCE</scope>
    <source>
        <strain evidence="2">CGMCC 1.12997</strain>
    </source>
</reference>
<dbReference type="EMBL" id="BMGT01000004">
    <property type="protein sequence ID" value="GGG86951.1"/>
    <property type="molecule type" value="Genomic_DNA"/>
</dbReference>
<proteinExistence type="predicted"/>
<evidence type="ECO:0000313" key="3">
    <source>
        <dbReference type="Proteomes" id="UP000647241"/>
    </source>
</evidence>
<protein>
    <submittedName>
        <fullName evidence="2">Uncharacterized protein</fullName>
    </submittedName>
</protein>
<name>A0A917HR87_9BACT</name>
<organism evidence="2 3">
    <name type="scientific">Edaphobacter dinghuensis</name>
    <dbReference type="NCBI Taxonomy" id="1560005"/>
    <lineage>
        <taxon>Bacteria</taxon>
        <taxon>Pseudomonadati</taxon>
        <taxon>Acidobacteriota</taxon>
        <taxon>Terriglobia</taxon>
        <taxon>Terriglobales</taxon>
        <taxon>Acidobacteriaceae</taxon>
        <taxon>Edaphobacter</taxon>
    </lineage>
</organism>
<evidence type="ECO:0000256" key="1">
    <source>
        <dbReference type="SAM" id="MobiDB-lite"/>
    </source>
</evidence>
<sequence>MHTITAQQTITTQPGAVAEALSPRTQKARGLAALSRYHSSDLVPPFSVHSARDVQPSELIGYFSRPCPMRPRHGFVDSRKIESVEDGDRLIQQTLDADPEAEIVTMPLIDAVYSGIWTRDLLTMGPGHDGATSGTSAWTIPALGELVTKHTVIEAGVCDTPYVEILWPKENAPYHLVQLRDGPALPATADFIPYEVTVERILLAEGDLLDWELVMQKAQTGTVVYHPGGSLASHYAIHAVLNQIPLLTSREPKVGERLETAGPAARQSPDIHSLRTGFQLAVRSKATYEEAARVMLAGCHHISVWAGRHDLLLGLALGFGYRLTVTASLGEMRHAPGRDDEVSRDSIYEECWNATHLPSTRAAFESALSAFHGLTWKHNFGGAKWFEIARWAASLHNQLVTGQGGPALAAFNQLVHCVHNTGWAFNKFIDSEILDLSARNPVYVLVLCAPMLYEAQKQAGIRGAELTERFARRHSPLNIPSGPPNLDTYDDEDEWERDCRTRRSDEPMGRRRDRRVRNRMECIRGQRDSRRRRPVRDIPF</sequence>
<comment type="caution">
    <text evidence="2">The sequence shown here is derived from an EMBL/GenBank/DDBJ whole genome shotgun (WGS) entry which is preliminary data.</text>
</comment>
<dbReference type="Proteomes" id="UP000647241">
    <property type="component" value="Unassembled WGS sequence"/>
</dbReference>
<keyword evidence="3" id="KW-1185">Reference proteome</keyword>
<accession>A0A917HR87</accession>
<gene>
    <name evidence="2" type="ORF">GCM10011585_33670</name>
</gene>